<evidence type="ECO:0000256" key="13">
    <source>
        <dbReference type="ARBA" id="ARBA00023180"/>
    </source>
</evidence>
<name>A0A2I0KEW4_PUNGR</name>
<keyword evidence="13" id="KW-0325">Glycoprotein</keyword>
<evidence type="ECO:0000256" key="6">
    <source>
        <dbReference type="ARBA" id="ARBA00022737"/>
    </source>
</evidence>
<accession>A0A2I0KEW4</accession>
<keyword evidence="10" id="KW-1133">Transmembrane helix</keyword>
<evidence type="ECO:0000256" key="7">
    <source>
        <dbReference type="ARBA" id="ARBA00022741"/>
    </source>
</evidence>
<evidence type="ECO:0000256" key="9">
    <source>
        <dbReference type="ARBA" id="ARBA00022840"/>
    </source>
</evidence>
<dbReference type="GO" id="GO:0004674">
    <property type="term" value="F:protein serine/threonine kinase activity"/>
    <property type="evidence" value="ECO:0007669"/>
    <property type="project" value="UniProtKB-KW"/>
</dbReference>
<dbReference type="InterPro" id="IPR017441">
    <property type="entry name" value="Protein_kinase_ATP_BS"/>
</dbReference>
<comment type="subcellular location">
    <subcellularLocation>
        <location evidence="1">Membrane</location>
        <topology evidence="1">Single-pass membrane protein</topology>
    </subcellularLocation>
</comment>
<dbReference type="PROSITE" id="PS50011">
    <property type="entry name" value="PROTEIN_KINASE_DOM"/>
    <property type="match status" value="1"/>
</dbReference>
<evidence type="ECO:0000256" key="12">
    <source>
        <dbReference type="ARBA" id="ARBA00023170"/>
    </source>
</evidence>
<evidence type="ECO:0000256" key="10">
    <source>
        <dbReference type="ARBA" id="ARBA00022989"/>
    </source>
</evidence>
<evidence type="ECO:0000313" key="17">
    <source>
        <dbReference type="Proteomes" id="UP000233551"/>
    </source>
</evidence>
<evidence type="ECO:0000259" key="15">
    <source>
        <dbReference type="PROSITE" id="PS50011"/>
    </source>
</evidence>
<keyword evidence="11" id="KW-0472">Membrane</keyword>
<reference evidence="16 17" key="1">
    <citation type="submission" date="2017-11" db="EMBL/GenBank/DDBJ databases">
        <title>De-novo sequencing of pomegranate (Punica granatum L.) genome.</title>
        <authorList>
            <person name="Akparov Z."/>
            <person name="Amiraslanov A."/>
            <person name="Hajiyeva S."/>
            <person name="Abbasov M."/>
            <person name="Kaur K."/>
            <person name="Hamwieh A."/>
            <person name="Solovyev V."/>
            <person name="Salamov A."/>
            <person name="Braich B."/>
            <person name="Kosarev P."/>
            <person name="Mahmoud A."/>
            <person name="Hajiyev E."/>
            <person name="Babayeva S."/>
            <person name="Izzatullayeva V."/>
            <person name="Mammadov A."/>
            <person name="Mammadov A."/>
            <person name="Sharifova S."/>
            <person name="Ojaghi J."/>
            <person name="Eynullazada K."/>
            <person name="Bayramov B."/>
            <person name="Abdulazimova A."/>
            <person name="Shahmuradov I."/>
        </authorList>
    </citation>
    <scope>NUCLEOTIDE SEQUENCE [LARGE SCALE GENOMIC DNA]</scope>
    <source>
        <strain evidence="17">cv. AG2017</strain>
        <tissue evidence="16">Leaf</tissue>
    </source>
</reference>
<dbReference type="PANTHER" id="PTHR27002:SF1050">
    <property type="entry name" value="CYSTEINE-RICH RECEPTOR-LIKE PROTEIN KINASE 5"/>
    <property type="match status" value="1"/>
</dbReference>
<keyword evidence="9 14" id="KW-0067">ATP-binding</keyword>
<dbReference type="Gene3D" id="3.30.200.20">
    <property type="entry name" value="Phosphorylase Kinase, domain 1"/>
    <property type="match status" value="1"/>
</dbReference>
<evidence type="ECO:0000256" key="4">
    <source>
        <dbReference type="ARBA" id="ARBA00022692"/>
    </source>
</evidence>
<dbReference type="Proteomes" id="UP000233551">
    <property type="component" value="Unassembled WGS sequence"/>
</dbReference>
<evidence type="ECO:0000313" key="16">
    <source>
        <dbReference type="EMBL" id="PKI67044.1"/>
    </source>
</evidence>
<evidence type="ECO:0000256" key="2">
    <source>
        <dbReference type="ARBA" id="ARBA00022527"/>
    </source>
</evidence>
<comment type="caution">
    <text evidence="16">The sequence shown here is derived from an EMBL/GenBank/DDBJ whole genome shotgun (WGS) entry which is preliminary data.</text>
</comment>
<dbReference type="InterPro" id="IPR000719">
    <property type="entry name" value="Prot_kinase_dom"/>
</dbReference>
<dbReference type="SUPFAM" id="SSF56112">
    <property type="entry name" value="Protein kinase-like (PK-like)"/>
    <property type="match status" value="1"/>
</dbReference>
<evidence type="ECO:0000256" key="1">
    <source>
        <dbReference type="ARBA" id="ARBA00004167"/>
    </source>
</evidence>
<organism evidence="16 17">
    <name type="scientific">Punica granatum</name>
    <name type="common">Pomegranate</name>
    <dbReference type="NCBI Taxonomy" id="22663"/>
    <lineage>
        <taxon>Eukaryota</taxon>
        <taxon>Viridiplantae</taxon>
        <taxon>Streptophyta</taxon>
        <taxon>Embryophyta</taxon>
        <taxon>Tracheophyta</taxon>
        <taxon>Spermatophyta</taxon>
        <taxon>Magnoliopsida</taxon>
        <taxon>eudicotyledons</taxon>
        <taxon>Gunneridae</taxon>
        <taxon>Pentapetalae</taxon>
        <taxon>rosids</taxon>
        <taxon>malvids</taxon>
        <taxon>Myrtales</taxon>
        <taxon>Lythraceae</taxon>
        <taxon>Punica</taxon>
    </lineage>
</organism>
<keyword evidence="3" id="KW-0808">Transferase</keyword>
<proteinExistence type="predicted"/>
<dbReference type="GO" id="GO:0005886">
    <property type="term" value="C:plasma membrane"/>
    <property type="evidence" value="ECO:0007669"/>
    <property type="project" value="TreeGrafter"/>
</dbReference>
<protein>
    <recommendedName>
        <fullName evidence="15">Protein kinase domain-containing protein</fullName>
    </recommendedName>
</protein>
<keyword evidence="6" id="KW-0677">Repeat</keyword>
<evidence type="ECO:0000256" key="14">
    <source>
        <dbReference type="PROSITE-ProRule" id="PRU10141"/>
    </source>
</evidence>
<dbReference type="AlphaFoldDB" id="A0A2I0KEW4"/>
<feature type="binding site" evidence="14">
    <location>
        <position position="91"/>
    </location>
    <ligand>
        <name>ATP</name>
        <dbReference type="ChEBI" id="CHEBI:30616"/>
    </ligand>
</feature>
<dbReference type="FunFam" id="3.30.200.20:FF:000142">
    <property type="entry name" value="Cysteine-rich receptor-like protein kinase 10"/>
    <property type="match status" value="1"/>
</dbReference>
<keyword evidence="4" id="KW-0812">Transmembrane</keyword>
<dbReference type="STRING" id="22663.A0A2I0KEW4"/>
<dbReference type="EMBL" id="PGOL01000645">
    <property type="protein sequence ID" value="PKI67044.1"/>
    <property type="molecule type" value="Genomic_DNA"/>
</dbReference>
<feature type="domain" description="Protein kinase" evidence="15">
    <location>
        <begin position="62"/>
        <end position="155"/>
    </location>
</feature>
<keyword evidence="2" id="KW-0723">Serine/threonine-protein kinase</keyword>
<keyword evidence="8" id="KW-0418">Kinase</keyword>
<dbReference type="PROSITE" id="PS00107">
    <property type="entry name" value="PROTEIN_KINASE_ATP"/>
    <property type="match status" value="1"/>
</dbReference>
<keyword evidence="7 14" id="KW-0547">Nucleotide-binding</keyword>
<dbReference type="Pfam" id="PF07714">
    <property type="entry name" value="PK_Tyr_Ser-Thr"/>
    <property type="match status" value="1"/>
</dbReference>
<keyword evidence="17" id="KW-1185">Reference proteome</keyword>
<evidence type="ECO:0000256" key="8">
    <source>
        <dbReference type="ARBA" id="ARBA00022777"/>
    </source>
</evidence>
<dbReference type="GO" id="GO:0005524">
    <property type="term" value="F:ATP binding"/>
    <property type="evidence" value="ECO:0007669"/>
    <property type="project" value="UniProtKB-UniRule"/>
</dbReference>
<dbReference type="PANTHER" id="PTHR27002">
    <property type="entry name" value="RECEPTOR-LIKE SERINE/THREONINE-PROTEIN KINASE SD1-8"/>
    <property type="match status" value="1"/>
</dbReference>
<keyword evidence="5" id="KW-0732">Signal</keyword>
<dbReference type="InterPro" id="IPR011009">
    <property type="entry name" value="Kinase-like_dom_sf"/>
</dbReference>
<keyword evidence="12" id="KW-0675">Receptor</keyword>
<evidence type="ECO:0000256" key="3">
    <source>
        <dbReference type="ARBA" id="ARBA00022679"/>
    </source>
</evidence>
<dbReference type="GO" id="GO:0042742">
    <property type="term" value="P:defense response to bacterium"/>
    <property type="evidence" value="ECO:0007669"/>
    <property type="project" value="TreeGrafter"/>
</dbReference>
<dbReference type="InterPro" id="IPR001245">
    <property type="entry name" value="Ser-Thr/Tyr_kinase_cat_dom"/>
</dbReference>
<gene>
    <name evidence="16" type="ORF">CRG98_012582</name>
</gene>
<evidence type="ECO:0000256" key="5">
    <source>
        <dbReference type="ARBA" id="ARBA00022729"/>
    </source>
</evidence>
<sequence length="155" mass="17202">MRKAPRLRRSQTPSNFNQLLGEMLTASLLKAASGQFVVVSDITTVESLQFDLAAIQAATGNFSADKKLGEGGFGEVYMGRLLNGQDVAVKKLSRSSDQGAEEFKNEVMVMAELQHRNLVRLLGFCFEGEEKIVIYEYVPNKSLDYILFGLLFLTN</sequence>
<evidence type="ECO:0000256" key="11">
    <source>
        <dbReference type="ARBA" id="ARBA00023136"/>
    </source>
</evidence>